<geneLocation type="plasmid" evidence="1">
    <name>p17-15-vir-like</name>
</geneLocation>
<proteinExistence type="predicted"/>
<name>A0A8B0SVU4_KLEPN</name>
<evidence type="ECO:0000313" key="1">
    <source>
        <dbReference type="EMBL" id="QTX13847.1"/>
    </source>
</evidence>
<reference evidence="1" key="1">
    <citation type="submission" date="2020-01" db="EMBL/GenBank/DDBJ databases">
        <authorList>
            <person name="Qin S."/>
        </authorList>
    </citation>
    <scope>NUCLEOTIDE SEQUENCE</scope>
    <source>
        <strain evidence="1">CVir17-16-YZ6g</strain>
        <plasmid evidence="1">p17-15-vir-like</plasmid>
    </source>
</reference>
<dbReference type="EMBL" id="MN956836">
    <property type="protein sequence ID" value="QTX13847.1"/>
    <property type="molecule type" value="Genomic_DNA"/>
</dbReference>
<sequence length="40" mass="4651">MKNTPPKKTANVFLKYHSPFSLLNLKMTPCRSVFNMQSYS</sequence>
<accession>A0A8B0SVU4</accession>
<dbReference type="AlphaFoldDB" id="A0A8B0SVU4"/>
<keyword evidence="1" id="KW-0614">Plasmid</keyword>
<protein>
    <submittedName>
        <fullName evidence="1">Uncharacterized protein</fullName>
    </submittedName>
</protein>
<organism evidence="1">
    <name type="scientific">Klebsiella pneumoniae</name>
    <dbReference type="NCBI Taxonomy" id="573"/>
    <lineage>
        <taxon>Bacteria</taxon>
        <taxon>Pseudomonadati</taxon>
        <taxon>Pseudomonadota</taxon>
        <taxon>Gammaproteobacteria</taxon>
        <taxon>Enterobacterales</taxon>
        <taxon>Enterobacteriaceae</taxon>
        <taxon>Klebsiella/Raoultella group</taxon>
        <taxon>Klebsiella</taxon>
        <taxon>Klebsiella pneumoniae complex</taxon>
    </lineage>
</organism>